<reference evidence="2 3" key="1">
    <citation type="submission" date="2016-02" db="EMBL/GenBank/DDBJ databases">
        <title>Biosynthesis of antibiotic leucinostatins and their inhibition on Phytophthora in bio-control Purpureocillium lilacinum.</title>
        <authorList>
            <person name="Wang G."/>
            <person name="Liu Z."/>
            <person name="Lin R."/>
            <person name="Li E."/>
            <person name="Mao Z."/>
            <person name="Ling J."/>
            <person name="Yin W."/>
            <person name="Xie B."/>
        </authorList>
    </citation>
    <scope>NUCLEOTIDE SEQUENCE [LARGE SCALE GENOMIC DNA]</scope>
    <source>
        <strain evidence="2">PLFJ-1</strain>
    </source>
</reference>
<dbReference type="EMBL" id="LSBI01000006">
    <property type="protein sequence ID" value="OAQ88212.1"/>
    <property type="molecule type" value="Genomic_DNA"/>
</dbReference>
<evidence type="ECO:0000313" key="3">
    <source>
        <dbReference type="Proteomes" id="UP000078340"/>
    </source>
</evidence>
<comment type="caution">
    <text evidence="2">The sequence shown here is derived from an EMBL/GenBank/DDBJ whole genome shotgun (WGS) entry which is preliminary data.</text>
</comment>
<proteinExistence type="predicted"/>
<feature type="region of interest" description="Disordered" evidence="1">
    <location>
        <begin position="122"/>
        <end position="148"/>
    </location>
</feature>
<evidence type="ECO:0000256" key="1">
    <source>
        <dbReference type="SAM" id="MobiDB-lite"/>
    </source>
</evidence>
<accession>A0A179HE13</accession>
<sequence length="274" mass="29149">MRCQAGSKADAPASHFAMPGPRLMLLCPDSALTHVPGPLPLRVPVVSPICLVASLIQPECRQCQKACVLHRFRPHRRRRRDLFLEVDVGWQGVGGSSGACLSTAAGLQPIVDVLNPKSPATSSIKQRQATHANMPQARKKVRGERPTAARCHWRTHVGWTRAPVQGAARGGGPGFSGRHVNGAHLNSVTARGACVNLTGCSTPPGPCGEHRGTNLDKSASNRATPGQRGCVVADNVGFVQGLPWSRSLVPRSRRIMEAMQSRSSKAPSACGTHK</sequence>
<name>A0A179HE13_PURLI</name>
<organism evidence="2 3">
    <name type="scientific">Purpureocillium lilacinum</name>
    <name type="common">Paecilomyces lilacinus</name>
    <dbReference type="NCBI Taxonomy" id="33203"/>
    <lineage>
        <taxon>Eukaryota</taxon>
        <taxon>Fungi</taxon>
        <taxon>Dikarya</taxon>
        <taxon>Ascomycota</taxon>
        <taxon>Pezizomycotina</taxon>
        <taxon>Sordariomycetes</taxon>
        <taxon>Hypocreomycetidae</taxon>
        <taxon>Hypocreales</taxon>
        <taxon>Ophiocordycipitaceae</taxon>
        <taxon>Purpureocillium</taxon>
    </lineage>
</organism>
<evidence type="ECO:0000313" key="2">
    <source>
        <dbReference type="EMBL" id="OAQ88212.1"/>
    </source>
</evidence>
<protein>
    <submittedName>
        <fullName evidence="2">Uncharacterized protein</fullName>
    </submittedName>
</protein>
<dbReference type="AlphaFoldDB" id="A0A179HE13"/>
<feature type="compositionally biased region" description="Polar residues" evidence="1">
    <location>
        <begin position="122"/>
        <end position="133"/>
    </location>
</feature>
<gene>
    <name evidence="2" type="ORF">VFPFJ_06677</name>
</gene>
<dbReference type="Proteomes" id="UP000078340">
    <property type="component" value="Unassembled WGS sequence"/>
</dbReference>